<evidence type="ECO:0000256" key="1">
    <source>
        <dbReference type="SAM" id="Phobius"/>
    </source>
</evidence>
<protein>
    <submittedName>
        <fullName evidence="2">Uncharacterized protein</fullName>
    </submittedName>
</protein>
<evidence type="ECO:0000313" key="2">
    <source>
        <dbReference type="EMBL" id="SHG39344.1"/>
    </source>
</evidence>
<feature type="transmembrane region" description="Helical" evidence="1">
    <location>
        <begin position="31"/>
        <end position="51"/>
    </location>
</feature>
<dbReference type="AlphaFoldDB" id="A0A1M5JFJ8"/>
<dbReference type="RefSeq" id="WP_073175166.1">
    <property type="nucleotide sequence ID" value="NZ_FQVE01000005.1"/>
</dbReference>
<accession>A0A1M5JFJ8</accession>
<keyword evidence="1" id="KW-1133">Transmembrane helix</keyword>
<dbReference type="Proteomes" id="UP000184108">
    <property type="component" value="Unassembled WGS sequence"/>
</dbReference>
<organism evidence="2 3">
    <name type="scientific">Chryseobacterium vrystaatense</name>
    <dbReference type="NCBI Taxonomy" id="307480"/>
    <lineage>
        <taxon>Bacteria</taxon>
        <taxon>Pseudomonadati</taxon>
        <taxon>Bacteroidota</taxon>
        <taxon>Flavobacteriia</taxon>
        <taxon>Flavobacteriales</taxon>
        <taxon>Weeksellaceae</taxon>
        <taxon>Chryseobacterium group</taxon>
        <taxon>Chryseobacterium</taxon>
    </lineage>
</organism>
<keyword evidence="1" id="KW-0472">Membrane</keyword>
<proteinExistence type="predicted"/>
<gene>
    <name evidence="2" type="ORF">SAMN02787073_4180</name>
</gene>
<evidence type="ECO:0000313" key="3">
    <source>
        <dbReference type="Proteomes" id="UP000184108"/>
    </source>
</evidence>
<keyword evidence="1" id="KW-0812">Transmembrane</keyword>
<reference evidence="3" key="1">
    <citation type="submission" date="2016-11" db="EMBL/GenBank/DDBJ databases">
        <authorList>
            <person name="Varghese N."/>
            <person name="Submissions S."/>
        </authorList>
    </citation>
    <scope>NUCLEOTIDE SEQUENCE [LARGE SCALE GENOMIC DNA]</scope>
    <source>
        <strain evidence="3">YR203</strain>
    </source>
</reference>
<name>A0A1M5JFJ8_9FLAO</name>
<feature type="transmembrane region" description="Helical" evidence="1">
    <location>
        <begin position="58"/>
        <end position="76"/>
    </location>
</feature>
<dbReference type="EMBL" id="FQVE01000005">
    <property type="protein sequence ID" value="SHG39344.1"/>
    <property type="molecule type" value="Genomic_DNA"/>
</dbReference>
<sequence length="196" mass="23212">MRTLKNLNINKSIESEKLIYEESWCSRFDTVSIYFLFLTLIWGTILCFSELESFSKNGLEYTFLTSAMGFCLYALYCKFSEKRLKKIKCSISKEEAKKRILEFGKKYNYRISQRSGNLIFLNEPTDSFCPEKYEQTTIVFFKDNEILYTLIKEGVKTNFPVLFSQHLTGIEFRKILNQTKLETKKKYFSAFFNELS</sequence>